<organism evidence="1 2">
    <name type="scientific">Aphis craccivora</name>
    <name type="common">Cowpea aphid</name>
    <dbReference type="NCBI Taxonomy" id="307492"/>
    <lineage>
        <taxon>Eukaryota</taxon>
        <taxon>Metazoa</taxon>
        <taxon>Ecdysozoa</taxon>
        <taxon>Arthropoda</taxon>
        <taxon>Hexapoda</taxon>
        <taxon>Insecta</taxon>
        <taxon>Pterygota</taxon>
        <taxon>Neoptera</taxon>
        <taxon>Paraneoptera</taxon>
        <taxon>Hemiptera</taxon>
        <taxon>Sternorrhyncha</taxon>
        <taxon>Aphidomorpha</taxon>
        <taxon>Aphidoidea</taxon>
        <taxon>Aphididae</taxon>
        <taxon>Aphidini</taxon>
        <taxon>Aphis</taxon>
        <taxon>Aphis</taxon>
    </lineage>
</organism>
<dbReference type="EMBL" id="VUJU01011428">
    <property type="protein sequence ID" value="KAF0711043.1"/>
    <property type="molecule type" value="Genomic_DNA"/>
</dbReference>
<proteinExistence type="predicted"/>
<gene>
    <name evidence="1" type="ORF">FWK35_00035551</name>
</gene>
<dbReference type="Proteomes" id="UP000478052">
    <property type="component" value="Unassembled WGS sequence"/>
</dbReference>
<keyword evidence="2" id="KW-1185">Reference proteome</keyword>
<comment type="caution">
    <text evidence="1">The sequence shown here is derived from an EMBL/GenBank/DDBJ whole genome shotgun (WGS) entry which is preliminary data.</text>
</comment>
<evidence type="ECO:0000313" key="1">
    <source>
        <dbReference type="EMBL" id="KAF0711043.1"/>
    </source>
</evidence>
<sequence>MLQVDHCIMDGIKFEFNDIISFYAKNDSER</sequence>
<dbReference type="AlphaFoldDB" id="A0A6G0VVF0"/>
<accession>A0A6G0VVF0</accession>
<protein>
    <submittedName>
        <fullName evidence="1">Uncharacterized protein</fullName>
    </submittedName>
</protein>
<evidence type="ECO:0000313" key="2">
    <source>
        <dbReference type="Proteomes" id="UP000478052"/>
    </source>
</evidence>
<reference evidence="1 2" key="1">
    <citation type="submission" date="2019-08" db="EMBL/GenBank/DDBJ databases">
        <title>Whole genome of Aphis craccivora.</title>
        <authorList>
            <person name="Voronova N.V."/>
            <person name="Shulinski R.S."/>
            <person name="Bandarenka Y.V."/>
            <person name="Zhorov D.G."/>
            <person name="Warner D."/>
        </authorList>
    </citation>
    <scope>NUCLEOTIDE SEQUENCE [LARGE SCALE GENOMIC DNA]</scope>
    <source>
        <strain evidence="1">180601</strain>
        <tissue evidence="1">Whole Body</tissue>
    </source>
</reference>
<name>A0A6G0VVF0_APHCR</name>